<evidence type="ECO:0000313" key="2">
    <source>
        <dbReference type="EMBL" id="GGB93759.1"/>
    </source>
</evidence>
<protein>
    <recommendedName>
        <fullName evidence="1">Antitoxin FitA-like ribbon-helix-helix domain-containing protein</fullName>
    </recommendedName>
</protein>
<proteinExistence type="predicted"/>
<comment type="caution">
    <text evidence="2">The sequence shown here is derived from an EMBL/GenBank/DDBJ whole genome shotgun (WGS) entry which is preliminary data.</text>
</comment>
<reference evidence="2" key="1">
    <citation type="journal article" date="2014" name="Int. J. Syst. Evol. Microbiol.">
        <title>Complete genome sequence of Corynebacterium casei LMG S-19264T (=DSM 44701T), isolated from a smear-ripened cheese.</title>
        <authorList>
            <consortium name="US DOE Joint Genome Institute (JGI-PGF)"/>
            <person name="Walter F."/>
            <person name="Albersmeier A."/>
            <person name="Kalinowski J."/>
            <person name="Ruckert C."/>
        </authorList>
    </citation>
    <scope>NUCLEOTIDE SEQUENCE</scope>
    <source>
        <strain evidence="2">CGMCC 1.15095</strain>
    </source>
</reference>
<organism evidence="2 3">
    <name type="scientific">Novosphingobium endophyticum</name>
    <dbReference type="NCBI Taxonomy" id="1955250"/>
    <lineage>
        <taxon>Bacteria</taxon>
        <taxon>Pseudomonadati</taxon>
        <taxon>Pseudomonadota</taxon>
        <taxon>Alphaproteobacteria</taxon>
        <taxon>Sphingomonadales</taxon>
        <taxon>Sphingomonadaceae</taxon>
        <taxon>Novosphingobium</taxon>
    </lineage>
</organism>
<dbReference type="SUPFAM" id="SSF47598">
    <property type="entry name" value="Ribbon-helix-helix"/>
    <property type="match status" value="1"/>
</dbReference>
<dbReference type="Proteomes" id="UP000608154">
    <property type="component" value="Unassembled WGS sequence"/>
</dbReference>
<dbReference type="EMBL" id="BMHK01000005">
    <property type="protein sequence ID" value="GGB93759.1"/>
    <property type="molecule type" value="Genomic_DNA"/>
</dbReference>
<evidence type="ECO:0000313" key="3">
    <source>
        <dbReference type="Proteomes" id="UP000608154"/>
    </source>
</evidence>
<dbReference type="InterPro" id="IPR053853">
    <property type="entry name" value="FitA-like_RHH"/>
</dbReference>
<accession>A0A916TQK6</accession>
<sequence>MATATVRNVDDDDYAALTEMAEANQRSVSAELRAMIAEQARRHRAEKLIVEMRAIRKRNALKLPDGRTMLDLLREERDSW</sequence>
<reference evidence="2" key="2">
    <citation type="submission" date="2020-09" db="EMBL/GenBank/DDBJ databases">
        <authorList>
            <person name="Sun Q."/>
            <person name="Zhou Y."/>
        </authorList>
    </citation>
    <scope>NUCLEOTIDE SEQUENCE</scope>
    <source>
        <strain evidence="2">CGMCC 1.15095</strain>
    </source>
</reference>
<dbReference type="RefSeq" id="WP_188769154.1">
    <property type="nucleotide sequence ID" value="NZ_BMHK01000005.1"/>
</dbReference>
<feature type="domain" description="Antitoxin FitA-like ribbon-helix-helix" evidence="1">
    <location>
        <begin position="2"/>
        <end position="39"/>
    </location>
</feature>
<evidence type="ECO:0000259" key="1">
    <source>
        <dbReference type="Pfam" id="PF22513"/>
    </source>
</evidence>
<gene>
    <name evidence="2" type="ORF">GCM10011494_10250</name>
</gene>
<dbReference type="AlphaFoldDB" id="A0A916TQK6"/>
<keyword evidence="3" id="KW-1185">Reference proteome</keyword>
<dbReference type="Pfam" id="PF22513">
    <property type="entry name" value="FitA-like_RHH"/>
    <property type="match status" value="1"/>
</dbReference>
<name>A0A916TQK6_9SPHN</name>
<dbReference type="GO" id="GO:0006355">
    <property type="term" value="P:regulation of DNA-templated transcription"/>
    <property type="evidence" value="ECO:0007669"/>
    <property type="project" value="InterPro"/>
</dbReference>
<dbReference type="InterPro" id="IPR010985">
    <property type="entry name" value="Ribbon_hlx_hlx"/>
</dbReference>